<reference evidence="7 8" key="1">
    <citation type="journal article" date="2015" name="Nature">
        <title>rRNA introns, odd ribosomes, and small enigmatic genomes across a large radiation of phyla.</title>
        <authorList>
            <person name="Brown C.T."/>
            <person name="Hug L.A."/>
            <person name="Thomas B.C."/>
            <person name="Sharon I."/>
            <person name="Castelle C.J."/>
            <person name="Singh A."/>
            <person name="Wilkins M.J."/>
            <person name="Williams K.H."/>
            <person name="Banfield J.F."/>
        </authorList>
    </citation>
    <scope>NUCLEOTIDE SEQUENCE [LARGE SCALE GENOMIC DNA]</scope>
</reference>
<feature type="transmembrane region" description="Helical" evidence="5">
    <location>
        <begin position="193"/>
        <end position="226"/>
    </location>
</feature>
<protein>
    <recommendedName>
        <fullName evidence="6">O-antigen ligase-related domain-containing protein</fullName>
    </recommendedName>
</protein>
<comment type="subcellular location">
    <subcellularLocation>
        <location evidence="1">Membrane</location>
        <topology evidence="1">Multi-pass membrane protein</topology>
    </subcellularLocation>
</comment>
<gene>
    <name evidence="7" type="ORF">VF00_C0001G0142</name>
</gene>
<feature type="transmembrane region" description="Helical" evidence="5">
    <location>
        <begin position="118"/>
        <end position="138"/>
    </location>
</feature>
<dbReference type="Pfam" id="PF04932">
    <property type="entry name" value="Wzy_C"/>
    <property type="match status" value="1"/>
</dbReference>
<name>A0A0G1ZH16_UNCK3</name>
<dbReference type="InterPro" id="IPR051533">
    <property type="entry name" value="WaaL-like"/>
</dbReference>
<evidence type="ECO:0000313" key="7">
    <source>
        <dbReference type="EMBL" id="KKW27207.1"/>
    </source>
</evidence>
<proteinExistence type="predicted"/>
<dbReference type="Proteomes" id="UP000034913">
    <property type="component" value="Unassembled WGS sequence"/>
</dbReference>
<keyword evidence="4 5" id="KW-0472">Membrane</keyword>
<accession>A0A0G1ZH16</accession>
<evidence type="ECO:0000259" key="6">
    <source>
        <dbReference type="Pfam" id="PF04932"/>
    </source>
</evidence>
<organism evidence="7 8">
    <name type="scientific">candidate division Kazan bacterium GW2011_GWB1_52_7</name>
    <dbReference type="NCBI Taxonomy" id="1620414"/>
    <lineage>
        <taxon>Bacteria</taxon>
        <taxon>Bacteria division Kazan-3B-28</taxon>
    </lineage>
</organism>
<feature type="transmembrane region" description="Helical" evidence="5">
    <location>
        <begin position="232"/>
        <end position="250"/>
    </location>
</feature>
<dbReference type="PANTHER" id="PTHR37422:SF13">
    <property type="entry name" value="LIPOPOLYSACCHARIDE BIOSYNTHESIS PROTEIN PA4999-RELATED"/>
    <property type="match status" value="1"/>
</dbReference>
<evidence type="ECO:0000256" key="2">
    <source>
        <dbReference type="ARBA" id="ARBA00022692"/>
    </source>
</evidence>
<feature type="transmembrane region" description="Helical" evidence="5">
    <location>
        <begin position="353"/>
        <end position="371"/>
    </location>
</feature>
<evidence type="ECO:0000313" key="8">
    <source>
        <dbReference type="Proteomes" id="UP000034913"/>
    </source>
</evidence>
<feature type="transmembrane region" description="Helical" evidence="5">
    <location>
        <begin position="60"/>
        <end position="78"/>
    </location>
</feature>
<dbReference type="GO" id="GO:0016020">
    <property type="term" value="C:membrane"/>
    <property type="evidence" value="ECO:0007669"/>
    <property type="project" value="UniProtKB-SubCell"/>
</dbReference>
<dbReference type="InterPro" id="IPR007016">
    <property type="entry name" value="O-antigen_ligase-rel_domated"/>
</dbReference>
<dbReference type="PANTHER" id="PTHR37422">
    <property type="entry name" value="TEICHURONIC ACID BIOSYNTHESIS PROTEIN TUAE"/>
    <property type="match status" value="1"/>
</dbReference>
<dbReference type="PATRIC" id="fig|1620414.3.peg.149"/>
<dbReference type="EMBL" id="LCRB01000001">
    <property type="protein sequence ID" value="KKW27207.1"/>
    <property type="molecule type" value="Genomic_DNA"/>
</dbReference>
<feature type="transmembrane region" description="Helical" evidence="5">
    <location>
        <begin position="84"/>
        <end position="106"/>
    </location>
</feature>
<feature type="transmembrane region" description="Helical" evidence="5">
    <location>
        <begin position="166"/>
        <end position="186"/>
    </location>
</feature>
<feature type="transmembrane region" description="Helical" evidence="5">
    <location>
        <begin position="30"/>
        <end position="48"/>
    </location>
</feature>
<keyword evidence="3 5" id="KW-1133">Transmembrane helix</keyword>
<evidence type="ECO:0000256" key="4">
    <source>
        <dbReference type="ARBA" id="ARBA00023136"/>
    </source>
</evidence>
<evidence type="ECO:0000256" key="1">
    <source>
        <dbReference type="ARBA" id="ARBA00004141"/>
    </source>
</evidence>
<comment type="caution">
    <text evidence="7">The sequence shown here is derived from an EMBL/GenBank/DDBJ whole genome shotgun (WGS) entry which is preliminary data.</text>
</comment>
<evidence type="ECO:0000256" key="5">
    <source>
        <dbReference type="SAM" id="Phobius"/>
    </source>
</evidence>
<feature type="domain" description="O-antigen ligase-related" evidence="6">
    <location>
        <begin position="197"/>
        <end position="334"/>
    </location>
</feature>
<keyword evidence="2 5" id="KW-0812">Transmembrane</keyword>
<evidence type="ECO:0000256" key="3">
    <source>
        <dbReference type="ARBA" id="ARBA00022989"/>
    </source>
</evidence>
<sequence>MDKWLLIGLLVGIGLGPLARFNVAGQNLLLLDVIVGVTVVVALAAALYQKTFRWPPKGLMLAWGILMSIFALSWLVAAPSLGSASWPALLFLIRFVVYGTLLIALYPHLSSGRSPLYLRLWLTMFVAVAAGGWLQLGLTPDLRIYEYLGWDPHQGRLVSTWLDPNLVGIFLSSGVGLALLAVPLAATRRDRVVTWLVVGFLIVSVLATLSRSAFIALLIILAVIGWYRYRRVLWLGLGLIILAGVAIPGLRDRLTGAWQLDTTVRYRLESWSEGWQLFTAHPWLGVGYNAIPVARYAAASPGVEVLSDRASSGFDSSLLTIAVAAGGAGLLAWLWWVAAVLRLAWRGWSHHQMVFGSALASVTLALLGASWFVNAWLAAPMLATWWLMIGLCLNEHD</sequence>
<dbReference type="AlphaFoldDB" id="A0A0G1ZH16"/>
<feature type="transmembrane region" description="Helical" evidence="5">
    <location>
        <begin position="318"/>
        <end position="341"/>
    </location>
</feature>